<dbReference type="PANTHER" id="PTHR13887:SF41">
    <property type="entry name" value="THIOREDOXIN SUPERFAMILY PROTEIN"/>
    <property type="match status" value="1"/>
</dbReference>
<sequence>MAGESTHRYAGMGRDQVLRMTAGMRQNFANVGLPYAFTDQGLVANTMDAHRVLAWCGSPEAQDKAVEVIFNGYFAEERAPNDRDLLIEACVAAGKSEADARAFLDDKSAMRDQVQRELSEARGVRGVPHFVIRQPGRDPVQISGAQPPEIFERALQ</sequence>
<dbReference type="Pfam" id="PF01323">
    <property type="entry name" value="DSBA"/>
    <property type="match status" value="1"/>
</dbReference>
<proteinExistence type="predicted"/>
<dbReference type="EMBL" id="HBIW01003868">
    <property type="protein sequence ID" value="CAE0687746.1"/>
    <property type="molecule type" value="Transcribed_RNA"/>
</dbReference>
<dbReference type="SUPFAM" id="SSF52833">
    <property type="entry name" value="Thioredoxin-like"/>
    <property type="match status" value="1"/>
</dbReference>
<dbReference type="InterPro" id="IPR036249">
    <property type="entry name" value="Thioredoxin-like_sf"/>
</dbReference>
<dbReference type="PANTHER" id="PTHR13887">
    <property type="entry name" value="GLUTATHIONE S-TRANSFERASE KAPPA"/>
    <property type="match status" value="1"/>
</dbReference>
<evidence type="ECO:0000259" key="1">
    <source>
        <dbReference type="Pfam" id="PF01323"/>
    </source>
</evidence>
<gene>
    <name evidence="2" type="ORF">PCAL00307_LOCUS3180</name>
</gene>
<accession>A0A7S3ZM91</accession>
<dbReference type="Gene3D" id="3.40.30.10">
    <property type="entry name" value="Glutaredoxin"/>
    <property type="match status" value="1"/>
</dbReference>
<dbReference type="AlphaFoldDB" id="A0A7S3ZM91"/>
<evidence type="ECO:0000313" key="2">
    <source>
        <dbReference type="EMBL" id="CAE0687746.1"/>
    </source>
</evidence>
<dbReference type="InterPro" id="IPR001853">
    <property type="entry name" value="DSBA-like_thioredoxin_dom"/>
</dbReference>
<dbReference type="GO" id="GO:0016491">
    <property type="term" value="F:oxidoreductase activity"/>
    <property type="evidence" value="ECO:0007669"/>
    <property type="project" value="InterPro"/>
</dbReference>
<reference evidence="2" key="1">
    <citation type="submission" date="2021-01" db="EMBL/GenBank/DDBJ databases">
        <authorList>
            <person name="Corre E."/>
            <person name="Pelletier E."/>
            <person name="Niang G."/>
            <person name="Scheremetjew M."/>
            <person name="Finn R."/>
            <person name="Kale V."/>
            <person name="Holt S."/>
            <person name="Cochrane G."/>
            <person name="Meng A."/>
            <person name="Brown T."/>
            <person name="Cohen L."/>
        </authorList>
    </citation>
    <scope>NUCLEOTIDE SEQUENCE</scope>
    <source>
        <strain evidence="2">CCMP1756</strain>
    </source>
</reference>
<name>A0A7S3ZM91_9STRA</name>
<protein>
    <recommendedName>
        <fullName evidence="1">DSBA-like thioredoxin domain-containing protein</fullName>
    </recommendedName>
</protein>
<organism evidence="2">
    <name type="scientific">Pelagomonas calceolata</name>
    <dbReference type="NCBI Taxonomy" id="35677"/>
    <lineage>
        <taxon>Eukaryota</taxon>
        <taxon>Sar</taxon>
        <taxon>Stramenopiles</taxon>
        <taxon>Ochrophyta</taxon>
        <taxon>Pelagophyceae</taxon>
        <taxon>Pelagomonadales</taxon>
        <taxon>Pelagomonadaceae</taxon>
        <taxon>Pelagomonas</taxon>
    </lineage>
</organism>
<feature type="domain" description="DSBA-like thioredoxin" evidence="1">
    <location>
        <begin position="18"/>
        <end position="156"/>
    </location>
</feature>